<dbReference type="NCBIfam" id="TIGR02778">
    <property type="entry name" value="ligD_pol"/>
    <property type="match status" value="1"/>
</dbReference>
<accession>A0A4Z0GRG4</accession>
<keyword evidence="2" id="KW-0436">Ligase</keyword>
<dbReference type="Proteomes" id="UP000298347">
    <property type="component" value="Unassembled WGS sequence"/>
</dbReference>
<evidence type="ECO:0000313" key="2">
    <source>
        <dbReference type="EMBL" id="TGA99441.1"/>
    </source>
</evidence>
<dbReference type="GO" id="GO:0016874">
    <property type="term" value="F:ligase activity"/>
    <property type="evidence" value="ECO:0007669"/>
    <property type="project" value="UniProtKB-KW"/>
</dbReference>
<dbReference type="EMBL" id="SRJD01000003">
    <property type="protein sequence ID" value="TGA99441.1"/>
    <property type="molecule type" value="Genomic_DNA"/>
</dbReference>
<protein>
    <submittedName>
        <fullName evidence="2">ATP-dependent DNA ligase</fullName>
    </submittedName>
</protein>
<sequence>MLNTVNSISKSQGTELTHPDKIIWEKPQINKFQYLSYLSRAAPRMLPFLTGRQLTVIRWPHGVPGASFFQKNCPDYAPDFIQTSEKDGTRYIVCNDLKTLLWMGNQLAIEYHIPFQKAGSVRPQEIVFDLDPAERADFPLAIKAAREMKQLFDRLMIRGYPKLSGSRGIQIHIPIHYLRLSYSDTRLFTSFVAGVLVEKFPDDFTTERLKKNRGGRLYIDYVQHAAGKTIICPYSPRGKEGATVAAPLFWEEVCDRLRMEDFSIPAVFERMSNGTDPMRDFFQQKNDSLTRIIRSLKRRLC</sequence>
<dbReference type="Gene3D" id="3.90.920.10">
    <property type="entry name" value="DNA primase, PRIM domain"/>
    <property type="match status" value="1"/>
</dbReference>
<feature type="domain" description="DNA ligase D polymerase" evidence="1">
    <location>
        <begin position="31"/>
        <end position="277"/>
    </location>
</feature>
<dbReference type="OrthoDB" id="9802472at2"/>
<evidence type="ECO:0000313" key="3">
    <source>
        <dbReference type="Proteomes" id="UP000298347"/>
    </source>
</evidence>
<comment type="caution">
    <text evidence="2">The sequence shown here is derived from an EMBL/GenBank/DDBJ whole genome shotgun (WGS) entry which is preliminary data.</text>
</comment>
<dbReference type="PANTHER" id="PTHR42705">
    <property type="entry name" value="BIFUNCTIONAL NON-HOMOLOGOUS END JOINING PROTEIN LIGD"/>
    <property type="match status" value="1"/>
</dbReference>
<keyword evidence="3" id="KW-1185">Reference proteome</keyword>
<organism evidence="2 3">
    <name type="scientific">Sporolactobacillus shoreae</name>
    <dbReference type="NCBI Taxonomy" id="1465501"/>
    <lineage>
        <taxon>Bacteria</taxon>
        <taxon>Bacillati</taxon>
        <taxon>Bacillota</taxon>
        <taxon>Bacilli</taxon>
        <taxon>Bacillales</taxon>
        <taxon>Sporolactobacillaceae</taxon>
        <taxon>Sporolactobacillus</taxon>
    </lineage>
</organism>
<dbReference type="AlphaFoldDB" id="A0A4Z0GRG4"/>
<dbReference type="InterPro" id="IPR014145">
    <property type="entry name" value="LigD_pol_dom"/>
</dbReference>
<dbReference type="InterPro" id="IPR052171">
    <property type="entry name" value="NHEJ_LigD"/>
</dbReference>
<reference evidence="2 3" key="1">
    <citation type="journal article" date="2015" name="Int. J. Syst. Evol. Microbiol.">
        <title>Sporolactobacillus shoreae sp. nov. and Sporolactobacillus spathodeae sp. nov., two spore-forming lactic acid bacteria isolated from tree barks in Thailand.</title>
        <authorList>
            <person name="Thamacharoensuk T."/>
            <person name="Kitahara M."/>
            <person name="Ohkuma M."/>
            <person name="Thongchul N."/>
            <person name="Tanasupawat S."/>
        </authorList>
    </citation>
    <scope>NUCLEOTIDE SEQUENCE [LARGE SCALE GENOMIC DNA]</scope>
    <source>
        <strain evidence="2 3">BK92</strain>
    </source>
</reference>
<dbReference type="Pfam" id="PF21686">
    <property type="entry name" value="LigD_Prim-Pol"/>
    <property type="match status" value="1"/>
</dbReference>
<name>A0A4Z0GRG4_9BACL</name>
<dbReference type="PANTHER" id="PTHR42705:SF2">
    <property type="entry name" value="BIFUNCTIONAL NON-HOMOLOGOUS END JOINING PROTEIN LIGD"/>
    <property type="match status" value="1"/>
</dbReference>
<gene>
    <name evidence="2" type="ORF">E4665_03700</name>
</gene>
<proteinExistence type="predicted"/>
<dbReference type="RefSeq" id="WP_135347464.1">
    <property type="nucleotide sequence ID" value="NZ_SRJD01000003.1"/>
</dbReference>
<evidence type="ECO:0000259" key="1">
    <source>
        <dbReference type="Pfam" id="PF21686"/>
    </source>
</evidence>